<dbReference type="GO" id="GO:0005524">
    <property type="term" value="F:ATP binding"/>
    <property type="evidence" value="ECO:0007669"/>
    <property type="project" value="UniProtKB-UniRule"/>
</dbReference>
<dbReference type="PANTHER" id="PTHR11538:SF41">
    <property type="entry name" value="PHENYLALANINE--TRNA LIGASE, MITOCHONDRIAL"/>
    <property type="match status" value="1"/>
</dbReference>
<sequence length="375" mass="41001">MHRPSHPGAADSALPDAVGAHDHSLDLVIVSEPTAITEEAVSAAVDAALAAVAVATDSASLKQVRAEHAGERSTLARLNGELRNVAPELKAPLGKLMGQARGRVNQAFAAREQELVVEEENARLAAETVDVTAVATAYRPGARHPLTLLQERVSDVFVGMGWEIAEGPEVESEWFNFDALNFDADHPARAMQDTFFVDPVDSHLVLRTHTSPVQIRALLERDLPVYVLAPGRTYRTDELDATHTPVFSQFEGLAVDKGLTMAHLRGTLEHAARTLFGEEAQIRLRPSYFPFTEPSAELDLWHPTFSGGARWIEWGGCGMVHPNLLRAAGIDPDVYSGFAFGMGLERTLMFRSDVQDMRDMVEGDVRFSQQFGMVV</sequence>
<evidence type="ECO:0000256" key="9">
    <source>
        <dbReference type="ARBA" id="ARBA00022842"/>
    </source>
</evidence>
<evidence type="ECO:0000256" key="7">
    <source>
        <dbReference type="ARBA" id="ARBA00022741"/>
    </source>
</evidence>
<dbReference type="InterPro" id="IPR022911">
    <property type="entry name" value="Phe_tRNA_ligase_alpha1_bac"/>
</dbReference>
<evidence type="ECO:0000256" key="12">
    <source>
        <dbReference type="ARBA" id="ARBA00049255"/>
    </source>
</evidence>
<dbReference type="Proteomes" id="UP000241203">
    <property type="component" value="Unassembled WGS sequence"/>
</dbReference>
<dbReference type="GO" id="GO:0000287">
    <property type="term" value="F:magnesium ion binding"/>
    <property type="evidence" value="ECO:0007669"/>
    <property type="project" value="UniProtKB-UniRule"/>
</dbReference>
<keyword evidence="5 13" id="KW-0436">Ligase</keyword>
<dbReference type="AlphaFoldDB" id="A0A2P8GYN5"/>
<comment type="subunit">
    <text evidence="3 13">Tetramer of two alpha and two beta subunits.</text>
</comment>
<gene>
    <name evidence="13" type="primary">pheS</name>
    <name evidence="15" type="ORF">CLV49_2704</name>
</gene>
<evidence type="ECO:0000256" key="10">
    <source>
        <dbReference type="ARBA" id="ARBA00022917"/>
    </source>
</evidence>
<evidence type="ECO:0000256" key="11">
    <source>
        <dbReference type="ARBA" id="ARBA00023146"/>
    </source>
</evidence>
<feature type="domain" description="Aminoacyl-transfer RNA synthetases class-II family profile" evidence="14">
    <location>
        <begin position="149"/>
        <end position="349"/>
    </location>
</feature>
<dbReference type="EC" id="6.1.1.20" evidence="13"/>
<keyword evidence="10 13" id="KW-0648">Protein biosynthesis</keyword>
<dbReference type="EMBL" id="PYAU01000001">
    <property type="protein sequence ID" value="PSL39072.1"/>
    <property type="molecule type" value="Genomic_DNA"/>
</dbReference>
<comment type="subcellular location">
    <subcellularLocation>
        <location evidence="1 13">Cytoplasm</location>
    </subcellularLocation>
</comment>
<dbReference type="PROSITE" id="PS50862">
    <property type="entry name" value="AA_TRNA_LIGASE_II"/>
    <property type="match status" value="1"/>
</dbReference>
<comment type="cofactor">
    <cofactor evidence="13">
        <name>Mg(2+)</name>
        <dbReference type="ChEBI" id="CHEBI:18420"/>
    </cofactor>
    <text evidence="13">Binds 2 magnesium ions per tetramer.</text>
</comment>
<dbReference type="NCBIfam" id="TIGR00468">
    <property type="entry name" value="pheS"/>
    <property type="match status" value="1"/>
</dbReference>
<evidence type="ECO:0000313" key="15">
    <source>
        <dbReference type="EMBL" id="PSL39072.1"/>
    </source>
</evidence>
<feature type="binding site" evidence="13">
    <location>
        <position position="293"/>
    </location>
    <ligand>
        <name>Mg(2+)</name>
        <dbReference type="ChEBI" id="CHEBI:18420"/>
        <note>shared with beta subunit</note>
    </ligand>
</feature>
<comment type="caution">
    <text evidence="15">The sequence shown here is derived from an EMBL/GenBank/DDBJ whole genome shotgun (WGS) entry which is preliminary data.</text>
</comment>
<dbReference type="InterPro" id="IPR004529">
    <property type="entry name" value="Phe-tRNA-synth_IIc_asu"/>
</dbReference>
<dbReference type="GO" id="GO:0004826">
    <property type="term" value="F:phenylalanine-tRNA ligase activity"/>
    <property type="evidence" value="ECO:0007669"/>
    <property type="project" value="UniProtKB-UniRule"/>
</dbReference>
<dbReference type="InterPro" id="IPR002319">
    <property type="entry name" value="Phenylalanyl-tRNA_Synthase"/>
</dbReference>
<evidence type="ECO:0000259" key="14">
    <source>
        <dbReference type="PROSITE" id="PS50862"/>
    </source>
</evidence>
<dbReference type="SUPFAM" id="SSF46589">
    <property type="entry name" value="tRNA-binding arm"/>
    <property type="match status" value="1"/>
</dbReference>
<name>A0A2P8GYN5_9MICO</name>
<evidence type="ECO:0000256" key="1">
    <source>
        <dbReference type="ARBA" id="ARBA00004496"/>
    </source>
</evidence>
<dbReference type="InterPro" id="IPR004188">
    <property type="entry name" value="Phe-tRNA_ligase_II_N"/>
</dbReference>
<proteinExistence type="inferred from homology"/>
<keyword evidence="7 13" id="KW-0547">Nucleotide-binding</keyword>
<evidence type="ECO:0000256" key="5">
    <source>
        <dbReference type="ARBA" id="ARBA00022598"/>
    </source>
</evidence>
<keyword evidence="11 13" id="KW-0030">Aminoacyl-tRNA synthetase</keyword>
<accession>A0A2P8GYN5</accession>
<dbReference type="InterPro" id="IPR010978">
    <property type="entry name" value="tRNA-bd_arm"/>
</dbReference>
<dbReference type="HAMAP" id="MF_00281">
    <property type="entry name" value="Phe_tRNA_synth_alpha1"/>
    <property type="match status" value="1"/>
</dbReference>
<dbReference type="GO" id="GO:0000049">
    <property type="term" value="F:tRNA binding"/>
    <property type="evidence" value="ECO:0007669"/>
    <property type="project" value="InterPro"/>
</dbReference>
<dbReference type="Pfam" id="PF01409">
    <property type="entry name" value="tRNA-synt_2d"/>
    <property type="match status" value="1"/>
</dbReference>
<evidence type="ECO:0000256" key="6">
    <source>
        <dbReference type="ARBA" id="ARBA00022723"/>
    </source>
</evidence>
<organism evidence="15 16">
    <name type="scientific">Labedella gwakjiensis</name>
    <dbReference type="NCBI Taxonomy" id="390269"/>
    <lineage>
        <taxon>Bacteria</taxon>
        <taxon>Bacillati</taxon>
        <taxon>Actinomycetota</taxon>
        <taxon>Actinomycetes</taxon>
        <taxon>Micrococcales</taxon>
        <taxon>Microbacteriaceae</taxon>
        <taxon>Labedella</taxon>
    </lineage>
</organism>
<comment type="catalytic activity">
    <reaction evidence="12 13">
        <text>tRNA(Phe) + L-phenylalanine + ATP = L-phenylalanyl-tRNA(Phe) + AMP + diphosphate + H(+)</text>
        <dbReference type="Rhea" id="RHEA:19413"/>
        <dbReference type="Rhea" id="RHEA-COMP:9668"/>
        <dbReference type="Rhea" id="RHEA-COMP:9699"/>
        <dbReference type="ChEBI" id="CHEBI:15378"/>
        <dbReference type="ChEBI" id="CHEBI:30616"/>
        <dbReference type="ChEBI" id="CHEBI:33019"/>
        <dbReference type="ChEBI" id="CHEBI:58095"/>
        <dbReference type="ChEBI" id="CHEBI:78442"/>
        <dbReference type="ChEBI" id="CHEBI:78531"/>
        <dbReference type="ChEBI" id="CHEBI:456215"/>
        <dbReference type="EC" id="6.1.1.20"/>
    </reaction>
</comment>
<dbReference type="InterPro" id="IPR006195">
    <property type="entry name" value="aa-tRNA-synth_II"/>
</dbReference>
<evidence type="ECO:0000256" key="3">
    <source>
        <dbReference type="ARBA" id="ARBA00011209"/>
    </source>
</evidence>
<keyword evidence="8 13" id="KW-0067">ATP-binding</keyword>
<dbReference type="CDD" id="cd00496">
    <property type="entry name" value="PheRS_alpha_core"/>
    <property type="match status" value="1"/>
</dbReference>
<evidence type="ECO:0000256" key="2">
    <source>
        <dbReference type="ARBA" id="ARBA00010207"/>
    </source>
</evidence>
<evidence type="ECO:0000313" key="16">
    <source>
        <dbReference type="Proteomes" id="UP000241203"/>
    </source>
</evidence>
<keyword evidence="9 13" id="KW-0460">Magnesium</keyword>
<dbReference type="PANTHER" id="PTHR11538">
    <property type="entry name" value="PHENYLALANYL-TRNA SYNTHETASE"/>
    <property type="match status" value="1"/>
</dbReference>
<dbReference type="Pfam" id="PF02912">
    <property type="entry name" value="Phe_tRNA-synt_N"/>
    <property type="match status" value="1"/>
</dbReference>
<dbReference type="Gene3D" id="3.30.930.10">
    <property type="entry name" value="Bira Bifunctional Protein, Domain 2"/>
    <property type="match status" value="1"/>
</dbReference>
<comment type="similarity">
    <text evidence="2 13">Belongs to the class-II aminoacyl-tRNA synthetase family. Phe-tRNA synthetase alpha subunit type 1 subfamily.</text>
</comment>
<keyword evidence="4 13" id="KW-0963">Cytoplasm</keyword>
<evidence type="ECO:0000256" key="13">
    <source>
        <dbReference type="HAMAP-Rule" id="MF_00281"/>
    </source>
</evidence>
<dbReference type="GO" id="GO:0006432">
    <property type="term" value="P:phenylalanyl-tRNA aminoacylation"/>
    <property type="evidence" value="ECO:0007669"/>
    <property type="project" value="UniProtKB-UniRule"/>
</dbReference>
<dbReference type="SUPFAM" id="SSF55681">
    <property type="entry name" value="Class II aaRS and biotin synthetases"/>
    <property type="match status" value="1"/>
</dbReference>
<dbReference type="InterPro" id="IPR045864">
    <property type="entry name" value="aa-tRNA-synth_II/BPL/LPL"/>
</dbReference>
<protein>
    <recommendedName>
        <fullName evidence="13">Phenylalanine--tRNA ligase alpha subunit</fullName>
        <ecNumber evidence="13">6.1.1.20</ecNumber>
    </recommendedName>
    <alternativeName>
        <fullName evidence="13">Phenylalanyl-tRNA synthetase alpha subunit</fullName>
        <shortName evidence="13">PheRS</shortName>
    </alternativeName>
</protein>
<evidence type="ECO:0000256" key="4">
    <source>
        <dbReference type="ARBA" id="ARBA00022490"/>
    </source>
</evidence>
<dbReference type="GO" id="GO:0005737">
    <property type="term" value="C:cytoplasm"/>
    <property type="evidence" value="ECO:0007669"/>
    <property type="project" value="UniProtKB-SubCell"/>
</dbReference>
<reference evidence="15 16" key="1">
    <citation type="submission" date="2018-03" db="EMBL/GenBank/DDBJ databases">
        <title>Genomic Encyclopedia of Archaeal and Bacterial Type Strains, Phase II (KMG-II): from individual species to whole genera.</title>
        <authorList>
            <person name="Goeker M."/>
        </authorList>
    </citation>
    <scope>NUCLEOTIDE SEQUENCE [LARGE SCALE GENOMIC DNA]</scope>
    <source>
        <strain evidence="15 16">DSM 21548</strain>
    </source>
</reference>
<evidence type="ECO:0000256" key="8">
    <source>
        <dbReference type="ARBA" id="ARBA00022840"/>
    </source>
</evidence>
<keyword evidence="6 13" id="KW-0479">Metal-binding</keyword>